<reference evidence="1" key="1">
    <citation type="submission" date="2020-05" db="EMBL/GenBank/DDBJ databases">
        <authorList>
            <person name="Chiriac C."/>
            <person name="Salcher M."/>
            <person name="Ghai R."/>
            <person name="Kavagutti S V."/>
        </authorList>
    </citation>
    <scope>NUCLEOTIDE SEQUENCE</scope>
</reference>
<evidence type="ECO:0000313" key="1">
    <source>
        <dbReference type="EMBL" id="CAB4240589.1"/>
    </source>
</evidence>
<accession>A0A6J5T749</accession>
<dbReference type="EMBL" id="LR797813">
    <property type="protein sequence ID" value="CAB4240589.1"/>
    <property type="molecule type" value="Genomic_DNA"/>
</dbReference>
<dbReference type="InterPro" id="IPR021739">
    <property type="entry name" value="SaV-like"/>
</dbReference>
<organism evidence="1">
    <name type="scientific">uncultured Caudovirales phage</name>
    <dbReference type="NCBI Taxonomy" id="2100421"/>
    <lineage>
        <taxon>Viruses</taxon>
        <taxon>Duplodnaviria</taxon>
        <taxon>Heunggongvirae</taxon>
        <taxon>Uroviricota</taxon>
        <taxon>Caudoviricetes</taxon>
        <taxon>Peduoviridae</taxon>
        <taxon>Maltschvirus</taxon>
        <taxon>Maltschvirus maltsch</taxon>
    </lineage>
</organism>
<proteinExistence type="predicted"/>
<dbReference type="Pfam" id="PF11753">
    <property type="entry name" value="DUF3310"/>
    <property type="match status" value="1"/>
</dbReference>
<protein>
    <submittedName>
        <fullName evidence="1">SaV-like</fullName>
    </submittedName>
</protein>
<gene>
    <name evidence="1" type="ORF">UFOVP39_15</name>
</gene>
<sequence>MINEHDLKDYEQAPFNPVTKPKHYMLFEKEGIEIRDVLKKLVDKLPTTTAPMFAADYVQAMQYGMRFMEKNGLEDLKKMRWYLDKLIDTYENT</sequence>
<name>A0A6J5T749_9CAUD</name>